<comment type="subcellular location">
    <subcellularLocation>
        <location evidence="4">Cytoplasm</location>
    </subcellularLocation>
</comment>
<dbReference type="GO" id="GO:0006298">
    <property type="term" value="P:mismatch repair"/>
    <property type="evidence" value="ECO:0007669"/>
    <property type="project" value="TreeGrafter"/>
</dbReference>
<evidence type="ECO:0000256" key="7">
    <source>
        <dbReference type="ARBA" id="ARBA00022723"/>
    </source>
</evidence>
<dbReference type="GO" id="GO:0032299">
    <property type="term" value="C:ribonuclease H2 complex"/>
    <property type="evidence" value="ECO:0007669"/>
    <property type="project" value="TreeGrafter"/>
</dbReference>
<comment type="similarity">
    <text evidence="11">Belongs to the RNase HII family.</text>
</comment>
<evidence type="ECO:0000256" key="5">
    <source>
        <dbReference type="ARBA" id="ARBA00022490"/>
    </source>
</evidence>
<dbReference type="InterPro" id="IPR001352">
    <property type="entry name" value="RNase_HII/HIII"/>
</dbReference>
<evidence type="ECO:0000256" key="2">
    <source>
        <dbReference type="ARBA" id="ARBA00001946"/>
    </source>
</evidence>
<name>I3TCG9_THEC1</name>
<reference evidence="13 14" key="1">
    <citation type="journal article" date="2012" name="J. Bacteriol.">
        <title>Complete genome sequence of the hyperthermophilic cellulolytic Crenarchaeon 'Thermogladius cellulolyticus' 1633.</title>
        <authorList>
            <person name="Mardanov A.V."/>
            <person name="Kochetkova T.V."/>
            <person name="Beletsky A.V."/>
            <person name="Bonch-Osmolovskaya E.A."/>
            <person name="Ravin N.V."/>
            <person name="Skryabin K.G."/>
        </authorList>
    </citation>
    <scope>NUCLEOTIDE SEQUENCE [LARGE SCALE GENOMIC DNA]</scope>
    <source>
        <strain evidence="14">DSM 22663 / VKM B-2946 / 1633</strain>
    </source>
</reference>
<keyword evidence="5" id="KW-0963">Cytoplasm</keyword>
<dbReference type="InterPro" id="IPR036397">
    <property type="entry name" value="RNaseH_sf"/>
</dbReference>
<feature type="domain" description="RNase H type-2" evidence="12">
    <location>
        <begin position="3"/>
        <end position="216"/>
    </location>
</feature>
<dbReference type="PANTHER" id="PTHR10954:SF23">
    <property type="entry name" value="RIBONUCLEASE"/>
    <property type="match status" value="1"/>
</dbReference>
<evidence type="ECO:0000313" key="14">
    <source>
        <dbReference type="Proteomes" id="UP000005270"/>
    </source>
</evidence>
<evidence type="ECO:0000256" key="11">
    <source>
        <dbReference type="RuleBase" id="RU003515"/>
    </source>
</evidence>
<comment type="cofactor">
    <cofactor evidence="10">
        <name>Mn(2+)</name>
        <dbReference type="ChEBI" id="CHEBI:29035"/>
    </cofactor>
    <cofactor evidence="10">
        <name>Mg(2+)</name>
        <dbReference type="ChEBI" id="CHEBI:18420"/>
    </cofactor>
    <text evidence="10">Manganese or magnesium. Binds 1 divalent metal ion per monomer in the absence of substrate. May bind a second metal ion after substrate binding.</text>
</comment>
<feature type="binding site" evidence="10">
    <location>
        <position position="111"/>
    </location>
    <ligand>
        <name>a divalent metal cation</name>
        <dbReference type="ChEBI" id="CHEBI:60240"/>
    </ligand>
</feature>
<evidence type="ECO:0000256" key="3">
    <source>
        <dbReference type="ARBA" id="ARBA00004065"/>
    </source>
</evidence>
<evidence type="ECO:0000256" key="9">
    <source>
        <dbReference type="ARBA" id="ARBA00022801"/>
    </source>
</evidence>
<keyword evidence="7 10" id="KW-0479">Metal-binding</keyword>
<dbReference type="EC" id="3.1.26.4" evidence="11"/>
<proteinExistence type="inferred from homology"/>
<evidence type="ECO:0000256" key="8">
    <source>
        <dbReference type="ARBA" id="ARBA00022759"/>
    </source>
</evidence>
<dbReference type="Gene3D" id="3.30.420.10">
    <property type="entry name" value="Ribonuclease H-like superfamily/Ribonuclease H"/>
    <property type="match status" value="1"/>
</dbReference>
<dbReference type="GO" id="GO:0003723">
    <property type="term" value="F:RNA binding"/>
    <property type="evidence" value="ECO:0007669"/>
    <property type="project" value="UniProtKB-UniRule"/>
</dbReference>
<evidence type="ECO:0000259" key="12">
    <source>
        <dbReference type="PROSITE" id="PS51975"/>
    </source>
</evidence>
<comment type="function">
    <text evidence="3 11">Endonuclease that specifically degrades the RNA of RNA-DNA hybrids.</text>
</comment>
<gene>
    <name evidence="13" type="ordered locus">TCELL_0032</name>
</gene>
<dbReference type="EMBL" id="CP003531">
    <property type="protein sequence ID" value="AFK50457.1"/>
    <property type="molecule type" value="Genomic_DNA"/>
</dbReference>
<dbReference type="AlphaFoldDB" id="I3TCG9"/>
<dbReference type="InterPro" id="IPR023160">
    <property type="entry name" value="RNase_HII_hlx-loop-hlx_cap_dom"/>
</dbReference>
<dbReference type="RefSeq" id="WP_014736708.1">
    <property type="nucleotide sequence ID" value="NC_017954.1"/>
</dbReference>
<organism evidence="13 14">
    <name type="scientific">Thermogladius calderae (strain DSM 22663 / VKM B-2946 / 1633)</name>
    <dbReference type="NCBI Taxonomy" id="1184251"/>
    <lineage>
        <taxon>Archaea</taxon>
        <taxon>Thermoproteota</taxon>
        <taxon>Thermoprotei</taxon>
        <taxon>Desulfurococcales</taxon>
        <taxon>Desulfurococcaceae</taxon>
        <taxon>Thermogladius</taxon>
    </lineage>
</organism>
<dbReference type="Gene3D" id="1.10.10.460">
    <property type="entry name" value="Ribonuclease hii. Domain 2"/>
    <property type="match status" value="1"/>
</dbReference>
<dbReference type="InterPro" id="IPR012337">
    <property type="entry name" value="RNaseH-like_sf"/>
</dbReference>
<dbReference type="NCBIfam" id="TIGR00729">
    <property type="entry name" value="ribonuclease HII"/>
    <property type="match status" value="1"/>
</dbReference>
<dbReference type="eggNOG" id="arCOG04121">
    <property type="taxonomic scope" value="Archaea"/>
</dbReference>
<keyword evidence="9 10" id="KW-0378">Hydrolase</keyword>
<evidence type="ECO:0000313" key="13">
    <source>
        <dbReference type="EMBL" id="AFK50457.1"/>
    </source>
</evidence>
<sequence length="231" mass="25530">MHRLVIGIDEAGRGPLIGDMVVTGVAVSSSVISRLEQLGVRDSKTLSPGARSKARAAVLSEVPVSFVSIYVHAAEIDSKNLNTATLEAAKRVLLLVRELAWRGGEVEIYVDEIKGAESKLRRFSMELYGDKLVVFVMEPEADSKYPAVSLASIIAKTLRDESIQPGRVLFGDYGSGYSADPKTVKWVTEYSKVSPPPLIVRRKWRNLERLAPSWWKKSARSLLDYVKRGEA</sequence>
<dbReference type="KEGG" id="thg:TCELL_0032"/>
<dbReference type="GO" id="GO:0046872">
    <property type="term" value="F:metal ion binding"/>
    <property type="evidence" value="ECO:0007669"/>
    <property type="project" value="UniProtKB-KW"/>
</dbReference>
<evidence type="ECO:0000256" key="1">
    <source>
        <dbReference type="ARBA" id="ARBA00000077"/>
    </source>
</evidence>
<accession>I3TCG9</accession>
<dbReference type="GO" id="GO:0004523">
    <property type="term" value="F:RNA-DNA hybrid ribonuclease activity"/>
    <property type="evidence" value="ECO:0007669"/>
    <property type="project" value="UniProtKB-UniRule"/>
</dbReference>
<protein>
    <recommendedName>
        <fullName evidence="11">Ribonuclease</fullName>
        <ecNumber evidence="11">3.1.26.4</ecNumber>
    </recommendedName>
</protein>
<dbReference type="PROSITE" id="PS51975">
    <property type="entry name" value="RNASE_H_2"/>
    <property type="match status" value="1"/>
</dbReference>
<dbReference type="InParanoid" id="I3TCG9"/>
<dbReference type="GO" id="GO:0005737">
    <property type="term" value="C:cytoplasm"/>
    <property type="evidence" value="ECO:0007669"/>
    <property type="project" value="UniProtKB-SubCell"/>
</dbReference>
<dbReference type="FunCoup" id="I3TCG9">
    <property type="interactions" value="106"/>
</dbReference>
<dbReference type="InterPro" id="IPR004649">
    <property type="entry name" value="RNase_H2_suA"/>
</dbReference>
<evidence type="ECO:0000256" key="6">
    <source>
        <dbReference type="ARBA" id="ARBA00022722"/>
    </source>
</evidence>
<comment type="catalytic activity">
    <reaction evidence="1 10 11">
        <text>Endonucleolytic cleavage to 5'-phosphomonoester.</text>
        <dbReference type="EC" id="3.1.26.4"/>
    </reaction>
</comment>
<dbReference type="PANTHER" id="PTHR10954">
    <property type="entry name" value="RIBONUCLEASE H2 SUBUNIT A"/>
    <property type="match status" value="1"/>
</dbReference>
<keyword evidence="8 10" id="KW-0255">Endonuclease</keyword>
<keyword evidence="6 10" id="KW-0540">Nuclease</keyword>
<dbReference type="InterPro" id="IPR024567">
    <property type="entry name" value="RNase_HII/HIII_dom"/>
</dbReference>
<dbReference type="Pfam" id="PF01351">
    <property type="entry name" value="RNase_HII"/>
    <property type="match status" value="1"/>
</dbReference>
<dbReference type="GO" id="GO:0043137">
    <property type="term" value="P:DNA replication, removal of RNA primer"/>
    <property type="evidence" value="ECO:0007669"/>
    <property type="project" value="TreeGrafter"/>
</dbReference>
<dbReference type="Proteomes" id="UP000005270">
    <property type="component" value="Chromosome"/>
</dbReference>
<feature type="binding site" evidence="10">
    <location>
        <position position="10"/>
    </location>
    <ligand>
        <name>a divalent metal cation</name>
        <dbReference type="ChEBI" id="CHEBI:60240"/>
    </ligand>
</feature>
<comment type="cofactor">
    <cofactor evidence="2">
        <name>Mg(2+)</name>
        <dbReference type="ChEBI" id="CHEBI:18420"/>
    </cofactor>
</comment>
<evidence type="ECO:0000256" key="4">
    <source>
        <dbReference type="ARBA" id="ARBA00004496"/>
    </source>
</evidence>
<dbReference type="STRING" id="1184251.TCELL_0032"/>
<dbReference type="CDD" id="cd07180">
    <property type="entry name" value="RNase_HII_archaea_like"/>
    <property type="match status" value="1"/>
</dbReference>
<evidence type="ECO:0000256" key="10">
    <source>
        <dbReference type="PROSITE-ProRule" id="PRU01319"/>
    </source>
</evidence>
<dbReference type="SUPFAM" id="SSF53098">
    <property type="entry name" value="Ribonuclease H-like"/>
    <property type="match status" value="1"/>
</dbReference>
<feature type="binding site" evidence="10">
    <location>
        <position position="9"/>
    </location>
    <ligand>
        <name>a divalent metal cation</name>
        <dbReference type="ChEBI" id="CHEBI:60240"/>
    </ligand>
</feature>
<keyword evidence="14" id="KW-1185">Reference proteome</keyword>
<dbReference type="GeneID" id="13012299"/>
<dbReference type="HOGENOM" id="CLU_036532_0_4_2"/>